<accession>A0A1N6G254</accession>
<evidence type="ECO:0000313" key="2">
    <source>
        <dbReference type="Proteomes" id="UP000185003"/>
    </source>
</evidence>
<dbReference type="InterPro" id="IPR012338">
    <property type="entry name" value="Beta-lactam/transpept-like"/>
</dbReference>
<dbReference type="OrthoDB" id="925898at2"/>
<gene>
    <name evidence="1" type="ORF">SAMN04488055_2536</name>
</gene>
<organism evidence="1 2">
    <name type="scientific">Chitinophaga niabensis</name>
    <dbReference type="NCBI Taxonomy" id="536979"/>
    <lineage>
        <taxon>Bacteria</taxon>
        <taxon>Pseudomonadati</taxon>
        <taxon>Bacteroidota</taxon>
        <taxon>Chitinophagia</taxon>
        <taxon>Chitinophagales</taxon>
        <taxon>Chitinophagaceae</taxon>
        <taxon>Chitinophaga</taxon>
    </lineage>
</organism>
<dbReference type="SUPFAM" id="SSF56601">
    <property type="entry name" value="beta-lactamase/transpeptidase-like"/>
    <property type="match status" value="1"/>
</dbReference>
<dbReference type="Proteomes" id="UP000185003">
    <property type="component" value="Unassembled WGS sequence"/>
</dbReference>
<name>A0A1N6G254_9BACT</name>
<dbReference type="STRING" id="536979.SAMN04488055_2536"/>
<protein>
    <submittedName>
        <fullName evidence="1">Beta-lactamase</fullName>
    </submittedName>
</protein>
<dbReference type="RefSeq" id="WP_159442262.1">
    <property type="nucleotide sequence ID" value="NZ_FSRA01000001.1"/>
</dbReference>
<dbReference type="Gene3D" id="3.40.710.10">
    <property type="entry name" value="DD-peptidase/beta-lactamase superfamily"/>
    <property type="match status" value="1"/>
</dbReference>
<dbReference type="PROSITE" id="PS51257">
    <property type="entry name" value="PROKAR_LIPOPROTEIN"/>
    <property type="match status" value="1"/>
</dbReference>
<keyword evidence="2" id="KW-1185">Reference proteome</keyword>
<reference evidence="1 2" key="1">
    <citation type="submission" date="2016-11" db="EMBL/GenBank/DDBJ databases">
        <authorList>
            <person name="Jaros S."/>
            <person name="Januszkiewicz K."/>
            <person name="Wedrychowicz H."/>
        </authorList>
    </citation>
    <scope>NUCLEOTIDE SEQUENCE [LARGE SCALE GENOMIC DNA]</scope>
    <source>
        <strain evidence="1 2">DSM 24787</strain>
    </source>
</reference>
<sequence length="401" mass="45020">MKTKNILLVFVAVAALSCKKEDIKVQAEGKIAGIGELAGGPQAEFNPMLFARKIGEFMNGKTAGYGYTVMHEGKAYYVGNGGGGCSRCPIDFTNVPYGAQTRMGTTNATQFVTVLATIAALEKYGLKLDEKLYHYLPSNWKPTEAFKQLDFFRLLTGATGFWYYGNDHGMEFDDLKKTVENGLQMEEFQTGYRDPNVKINYNLAVILLPYLNAKKGFPAELMLLKSLENNPYELYKHLGSRFIEQVRTNVFKKADLLYWNITDYRVWSNYGPMVSSLGTLGYPSPDPKVHGTSAPDYRKNGGAGGLYISPYEFGQIQSAAARSKIISKEHYRIVKEELMGYSGFVNGEHGRYVWKNDVIDKKHEIMFFDFGNTQVVVFANSNTSKIANGMKLADLYDESWK</sequence>
<dbReference type="AlphaFoldDB" id="A0A1N6G254"/>
<proteinExistence type="predicted"/>
<dbReference type="EMBL" id="FSRA01000001">
    <property type="protein sequence ID" value="SIO01584.1"/>
    <property type="molecule type" value="Genomic_DNA"/>
</dbReference>
<evidence type="ECO:0000313" key="1">
    <source>
        <dbReference type="EMBL" id="SIO01584.1"/>
    </source>
</evidence>